<proteinExistence type="predicted"/>
<dbReference type="RefSeq" id="WP_245938412.1">
    <property type="nucleotide sequence ID" value="NZ_CP031088.1"/>
</dbReference>
<evidence type="ECO:0000313" key="3">
    <source>
        <dbReference type="Proteomes" id="UP000253689"/>
    </source>
</evidence>
<feature type="transmembrane region" description="Helical" evidence="1">
    <location>
        <begin position="12"/>
        <end position="33"/>
    </location>
</feature>
<keyword evidence="1" id="KW-1133">Transmembrane helix</keyword>
<dbReference type="EMBL" id="CP031088">
    <property type="protein sequence ID" value="AXF97093.1"/>
    <property type="molecule type" value="Genomic_DNA"/>
</dbReference>
<sequence length="66" mass="7617">MNLPLLRVVSKYWFTSWHTYLVTFVLQVILYFISIRVTNMFNSNASYLSLPGSILLVGGFLVVFLI</sequence>
<evidence type="ECO:0000256" key="1">
    <source>
        <dbReference type="SAM" id="Phobius"/>
    </source>
</evidence>
<name>A0A345DSA2_9MOLU</name>
<dbReference type="KEGG" id="sphh:SDAV_002160"/>
<dbReference type="AlphaFoldDB" id="A0A345DSA2"/>
<keyword evidence="3" id="KW-1185">Reference proteome</keyword>
<reference evidence="3" key="1">
    <citation type="submission" date="2018-07" db="EMBL/GenBank/DDBJ databases">
        <title>Complete Genome Sequence of Spiroplasma phoeniceum.</title>
        <authorList>
            <person name="Davis R.E."/>
            <person name="Shao J.Y."/>
            <person name="Zhao Y."/>
            <person name="Silver A."/>
            <person name="Stump z."/>
            <person name="Gasparich G."/>
        </authorList>
    </citation>
    <scope>NUCLEOTIDE SEQUENCE [LARGE SCALE GENOMIC DNA]</scope>
    <source>
        <strain evidence="3">P40</strain>
    </source>
</reference>
<gene>
    <name evidence="2" type="ORF">SDAV_002160</name>
</gene>
<evidence type="ECO:0000313" key="2">
    <source>
        <dbReference type="EMBL" id="AXF97093.1"/>
    </source>
</evidence>
<feature type="transmembrane region" description="Helical" evidence="1">
    <location>
        <begin position="45"/>
        <end position="65"/>
    </location>
</feature>
<protein>
    <submittedName>
        <fullName evidence="2">Uncharacterized protein</fullName>
    </submittedName>
</protein>
<keyword evidence="1" id="KW-0472">Membrane</keyword>
<accession>A0A345DSA2</accession>
<organism evidence="2 3">
    <name type="scientific">Spiroplasma phoeniceum P40</name>
    <dbReference type="NCBI Taxonomy" id="1276259"/>
    <lineage>
        <taxon>Bacteria</taxon>
        <taxon>Bacillati</taxon>
        <taxon>Mycoplasmatota</taxon>
        <taxon>Mollicutes</taxon>
        <taxon>Entomoplasmatales</taxon>
        <taxon>Spiroplasmataceae</taxon>
        <taxon>Spiroplasma</taxon>
    </lineage>
</organism>
<keyword evidence="1" id="KW-0812">Transmembrane</keyword>
<dbReference type="Proteomes" id="UP000253689">
    <property type="component" value="Chromosome"/>
</dbReference>